<sequence>LWIEVGDSLTPITVRPVTPSLSTRHTPHAHPAAAAPFPGPVRFAAGRLPIPAASRLRGLDPARRPPPRPRRAAAPPRPDLRAPRHRRLPSPSLLLGGARLLLLLLRWLFSLCTWRLGLTPPRWPHRTGPPPRPHSFGSSLSVCLCRSALVPARRTLRPSILSAELPSRIAEGQKKEETASAAGKAPVKKQSAGELCLHKGFELYVYHPNIDLEGNYIHFNRIRCHTQIQESLEFFLPPIYTADYSPNDDLLEQEFMLQGRWFHRKDLEDLYAMFNRMASIATELFL</sequence>
<organism evidence="2 3">
    <name type="scientific">Paspalum notatum var. saurae</name>
    <dbReference type="NCBI Taxonomy" id="547442"/>
    <lineage>
        <taxon>Eukaryota</taxon>
        <taxon>Viridiplantae</taxon>
        <taxon>Streptophyta</taxon>
        <taxon>Embryophyta</taxon>
        <taxon>Tracheophyta</taxon>
        <taxon>Spermatophyta</taxon>
        <taxon>Magnoliopsida</taxon>
        <taxon>Liliopsida</taxon>
        <taxon>Poales</taxon>
        <taxon>Poaceae</taxon>
        <taxon>PACMAD clade</taxon>
        <taxon>Panicoideae</taxon>
        <taxon>Andropogonodae</taxon>
        <taxon>Paspaleae</taxon>
        <taxon>Paspalinae</taxon>
        <taxon>Paspalum</taxon>
    </lineage>
</organism>
<evidence type="ECO:0000313" key="3">
    <source>
        <dbReference type="Proteomes" id="UP001341281"/>
    </source>
</evidence>
<evidence type="ECO:0000256" key="1">
    <source>
        <dbReference type="SAM" id="MobiDB-lite"/>
    </source>
</evidence>
<feature type="non-terminal residue" evidence="2">
    <location>
        <position position="286"/>
    </location>
</feature>
<name>A0AAQ3PMU9_PASNO</name>
<dbReference type="EMBL" id="CP144745">
    <property type="protein sequence ID" value="WVZ53435.1"/>
    <property type="molecule type" value="Genomic_DNA"/>
</dbReference>
<gene>
    <name evidence="2" type="ORF">U9M48_004378</name>
</gene>
<dbReference type="AlphaFoldDB" id="A0AAQ3PMU9"/>
<feature type="region of interest" description="Disordered" evidence="1">
    <location>
        <begin position="54"/>
        <end position="88"/>
    </location>
</feature>
<evidence type="ECO:0000313" key="2">
    <source>
        <dbReference type="EMBL" id="WVZ53435.1"/>
    </source>
</evidence>
<reference evidence="2 3" key="1">
    <citation type="submission" date="2024-02" db="EMBL/GenBank/DDBJ databases">
        <title>High-quality chromosome-scale genome assembly of Pensacola bahiagrass (Paspalum notatum Flugge var. saurae).</title>
        <authorList>
            <person name="Vega J.M."/>
            <person name="Podio M."/>
            <person name="Orjuela J."/>
            <person name="Siena L.A."/>
            <person name="Pessino S.C."/>
            <person name="Combes M.C."/>
            <person name="Mariac C."/>
            <person name="Albertini E."/>
            <person name="Pupilli F."/>
            <person name="Ortiz J.P.A."/>
            <person name="Leblanc O."/>
        </authorList>
    </citation>
    <scope>NUCLEOTIDE SEQUENCE [LARGE SCALE GENOMIC DNA]</scope>
    <source>
        <strain evidence="2">R1</strain>
        <tissue evidence="2">Leaf</tissue>
    </source>
</reference>
<accession>A0AAQ3PMU9</accession>
<keyword evidence="3" id="KW-1185">Reference proteome</keyword>
<feature type="region of interest" description="Disordered" evidence="1">
    <location>
        <begin position="17"/>
        <end position="36"/>
    </location>
</feature>
<dbReference type="Proteomes" id="UP001341281">
    <property type="component" value="Chromosome 01"/>
</dbReference>
<protein>
    <submittedName>
        <fullName evidence="2">Uncharacterized protein</fullName>
    </submittedName>
</protein>
<proteinExistence type="predicted"/>